<dbReference type="PROSITE" id="PS50943">
    <property type="entry name" value="HTH_CROC1"/>
    <property type="match status" value="1"/>
</dbReference>
<dbReference type="CDD" id="cd00093">
    <property type="entry name" value="HTH_XRE"/>
    <property type="match status" value="1"/>
</dbReference>
<dbReference type="SMART" id="SM00530">
    <property type="entry name" value="HTH_XRE"/>
    <property type="match status" value="1"/>
</dbReference>
<dbReference type="Gene3D" id="1.10.260.40">
    <property type="entry name" value="lambda repressor-like DNA-binding domains"/>
    <property type="match status" value="1"/>
</dbReference>
<accession>A0ABY8S037</accession>
<gene>
    <name evidence="5" type="ORF">QLH32_11120</name>
</gene>
<keyword evidence="3" id="KW-0804">Transcription</keyword>
<evidence type="ECO:0000256" key="1">
    <source>
        <dbReference type="ARBA" id="ARBA00023015"/>
    </source>
</evidence>
<name>A0ABY8S037_9GAMM</name>
<dbReference type="PANTHER" id="PTHR36511">
    <property type="entry name" value="MERR FAMILY BACTERIAL REGULATORY PROTEIN"/>
    <property type="match status" value="1"/>
</dbReference>
<dbReference type="InterPro" id="IPR052359">
    <property type="entry name" value="HTH-type_reg/antitoxin"/>
</dbReference>
<dbReference type="InterPro" id="IPR001387">
    <property type="entry name" value="Cro/C1-type_HTH"/>
</dbReference>
<dbReference type="InterPro" id="IPR032758">
    <property type="entry name" value="MqsA/HigA-2"/>
</dbReference>
<keyword evidence="2" id="KW-0238">DNA-binding</keyword>
<organism evidence="5 6">
    <name type="scientific">Acinetobacter corruptisaponis</name>
    <dbReference type="NCBI Taxonomy" id="3045147"/>
    <lineage>
        <taxon>Bacteria</taxon>
        <taxon>Pseudomonadati</taxon>
        <taxon>Pseudomonadota</taxon>
        <taxon>Gammaproteobacteria</taxon>
        <taxon>Moraxellales</taxon>
        <taxon>Moraxellaceae</taxon>
        <taxon>Acinetobacter</taxon>
    </lineage>
</organism>
<dbReference type="Pfam" id="PF15731">
    <property type="entry name" value="MqsA_antitoxin"/>
    <property type="match status" value="1"/>
</dbReference>
<dbReference type="InterPro" id="IPR010982">
    <property type="entry name" value="Lambda_DNA-bd_dom_sf"/>
</dbReference>
<dbReference type="RefSeq" id="WP_283266272.1">
    <property type="nucleotide sequence ID" value="NZ_CP125669.1"/>
</dbReference>
<reference evidence="5 6" key="1">
    <citation type="submission" date="2023-05" db="EMBL/GenBank/DDBJ databases">
        <title>The complete genome of Acinetobacter sp. nov KCTC 92772.</title>
        <authorList>
            <person name="Zhou G."/>
        </authorList>
    </citation>
    <scope>NUCLEOTIDE SEQUENCE [LARGE SCALE GENOMIC DNA]</scope>
    <source>
        <strain evidence="5 6">KCTC 92772</strain>
    </source>
</reference>
<keyword evidence="1" id="KW-0805">Transcription regulation</keyword>
<dbReference type="EMBL" id="CP125669">
    <property type="protein sequence ID" value="WHP04606.1"/>
    <property type="molecule type" value="Genomic_DNA"/>
</dbReference>
<evidence type="ECO:0000256" key="2">
    <source>
        <dbReference type="ARBA" id="ARBA00023125"/>
    </source>
</evidence>
<evidence type="ECO:0000313" key="6">
    <source>
        <dbReference type="Proteomes" id="UP001229836"/>
    </source>
</evidence>
<evidence type="ECO:0000256" key="3">
    <source>
        <dbReference type="ARBA" id="ARBA00023163"/>
    </source>
</evidence>
<evidence type="ECO:0000313" key="5">
    <source>
        <dbReference type="EMBL" id="WHP04606.1"/>
    </source>
</evidence>
<evidence type="ECO:0000259" key="4">
    <source>
        <dbReference type="PROSITE" id="PS50943"/>
    </source>
</evidence>
<dbReference type="Proteomes" id="UP001229836">
    <property type="component" value="Chromosome"/>
</dbReference>
<dbReference type="PANTHER" id="PTHR36511:SF4">
    <property type="entry name" value="ANTITOXIN MQSA"/>
    <property type="match status" value="1"/>
</dbReference>
<proteinExistence type="predicted"/>
<dbReference type="SUPFAM" id="SSF47413">
    <property type="entry name" value="lambda repressor-like DNA-binding domains"/>
    <property type="match status" value="1"/>
</dbReference>
<feature type="domain" description="HTH cro/C1-type" evidence="4">
    <location>
        <begin position="59"/>
        <end position="112"/>
    </location>
</feature>
<keyword evidence="6" id="KW-1185">Reference proteome</keyword>
<sequence>MNDIKTLEDLKHIDVDAIVAAVIADDPDAEMIRESLTRSLQEAKAGQFGRVTKIEVSPIAETRHKMGLSQSQFAKAIGISVNTLKSWEQGQRKPSGAAEALLKILGKHPDLVAELG</sequence>
<protein>
    <submittedName>
        <fullName evidence="5">Type II toxin-antitoxin system MqsA family antitoxin</fullName>
    </submittedName>
</protein>